<organism evidence="1 2">
    <name type="scientific">Pedobacter caeni</name>
    <dbReference type="NCBI Taxonomy" id="288992"/>
    <lineage>
        <taxon>Bacteria</taxon>
        <taxon>Pseudomonadati</taxon>
        <taxon>Bacteroidota</taxon>
        <taxon>Sphingobacteriia</taxon>
        <taxon>Sphingobacteriales</taxon>
        <taxon>Sphingobacteriaceae</taxon>
        <taxon>Pedobacter</taxon>
    </lineage>
</organism>
<gene>
    <name evidence="1" type="ORF">SAMN04488522_104831</name>
</gene>
<dbReference type="Proteomes" id="UP000184287">
    <property type="component" value="Unassembled WGS sequence"/>
</dbReference>
<evidence type="ECO:0000313" key="2">
    <source>
        <dbReference type="Proteomes" id="UP000184287"/>
    </source>
</evidence>
<evidence type="ECO:0000313" key="1">
    <source>
        <dbReference type="EMBL" id="SHG19898.1"/>
    </source>
</evidence>
<reference evidence="2" key="1">
    <citation type="submission" date="2016-11" db="EMBL/GenBank/DDBJ databases">
        <authorList>
            <person name="Varghese N."/>
            <person name="Submissions S."/>
        </authorList>
    </citation>
    <scope>NUCLEOTIDE SEQUENCE [LARGE SCALE GENOMIC DNA]</scope>
    <source>
        <strain evidence="2">DSM 16990</strain>
    </source>
</reference>
<accession>A0A1M5HVA4</accession>
<proteinExistence type="predicted"/>
<sequence length="44" mass="5310">MTGWAIIFLWYYPNQNNLNKPNIDDEKNTPLFINEQFITFLCTK</sequence>
<dbReference type="AlphaFoldDB" id="A0A1M5HVA4"/>
<dbReference type="EMBL" id="FQUQ01000004">
    <property type="protein sequence ID" value="SHG19898.1"/>
    <property type="molecule type" value="Genomic_DNA"/>
</dbReference>
<keyword evidence="2" id="KW-1185">Reference proteome</keyword>
<name>A0A1M5HVA4_9SPHI</name>
<protein>
    <submittedName>
        <fullName evidence="1">Uncharacterized protein</fullName>
    </submittedName>
</protein>